<name>A0ABS7QKD1_9ACTN</name>
<protein>
    <submittedName>
        <fullName evidence="2">Uncharacterized protein</fullName>
    </submittedName>
</protein>
<keyword evidence="1" id="KW-0812">Transmembrane</keyword>
<dbReference type="EMBL" id="JAINVZ010000001">
    <property type="protein sequence ID" value="MBY8883398.1"/>
    <property type="molecule type" value="Genomic_DNA"/>
</dbReference>
<proteinExistence type="predicted"/>
<dbReference type="Proteomes" id="UP001198565">
    <property type="component" value="Unassembled WGS sequence"/>
</dbReference>
<gene>
    <name evidence="2" type="ORF">K7472_00870</name>
</gene>
<comment type="caution">
    <text evidence="2">The sequence shown here is derived from an EMBL/GenBank/DDBJ whole genome shotgun (WGS) entry which is preliminary data.</text>
</comment>
<feature type="transmembrane region" description="Helical" evidence="1">
    <location>
        <begin position="223"/>
        <end position="240"/>
    </location>
</feature>
<accession>A0ABS7QKD1</accession>
<keyword evidence="3" id="KW-1185">Reference proteome</keyword>
<sequence length="361" mass="39173">MRAVLGLLGAVVVLGVFSSVVRTLVLPRPARSGFTRAVRATLYLPFQAVADRCRTAAAKDRVLAPVAPMSLLVTLVLWLASFMVGYALLEAAVSDLGPKAALMEAGSSLFTLGFASSSRSALTAVDFCAAATGPIVIALQIGYLPALYGAYARRETAVTLLQSRAGSPPWGPEILARHAQADLLDSLQELFGDWERWSAEVAESHTTYPVLIHFRSARDTRNWLVSLLAVMDAAALHLAFNPTLPQTQVRLALRAGFVCLRDLADVRGIAYDADPSPGDAIELDEATFLQGVERMREQGFPMERTPERAWPHFKGWRVNYEALAYRLAHDIDAVPAPWSGPRRTTSAIMAPVTPVDRRPVG</sequence>
<evidence type="ECO:0000256" key="1">
    <source>
        <dbReference type="SAM" id="Phobius"/>
    </source>
</evidence>
<feature type="transmembrane region" description="Helical" evidence="1">
    <location>
        <begin position="69"/>
        <end position="89"/>
    </location>
</feature>
<reference evidence="2 3" key="1">
    <citation type="submission" date="2021-08" db="EMBL/GenBank/DDBJ databases">
        <title>Streptomyces sp. PTM05 isolated from lichen.</title>
        <authorList>
            <person name="Somphong A."/>
            <person name="Phongsopitanun W."/>
            <person name="Tanasupawat S."/>
        </authorList>
    </citation>
    <scope>NUCLEOTIDE SEQUENCE [LARGE SCALE GENOMIC DNA]</scope>
    <source>
        <strain evidence="2 3">Ptm05</strain>
    </source>
</reference>
<keyword evidence="1" id="KW-1133">Transmembrane helix</keyword>
<organism evidence="2 3">
    <name type="scientific">Streptantibioticus parmotrematis</name>
    <dbReference type="NCBI Taxonomy" id="2873249"/>
    <lineage>
        <taxon>Bacteria</taxon>
        <taxon>Bacillati</taxon>
        <taxon>Actinomycetota</taxon>
        <taxon>Actinomycetes</taxon>
        <taxon>Kitasatosporales</taxon>
        <taxon>Streptomycetaceae</taxon>
        <taxon>Streptantibioticus</taxon>
    </lineage>
</organism>
<evidence type="ECO:0000313" key="3">
    <source>
        <dbReference type="Proteomes" id="UP001198565"/>
    </source>
</evidence>
<evidence type="ECO:0000313" key="2">
    <source>
        <dbReference type="EMBL" id="MBY8883398.1"/>
    </source>
</evidence>
<keyword evidence="1" id="KW-0472">Membrane</keyword>